<name>A0ABQ9WNE2_9EUKA</name>
<keyword evidence="2" id="KW-1185">Reference proteome</keyword>
<organism evidence="1 2">
    <name type="scientific">Blattamonas nauphoetae</name>
    <dbReference type="NCBI Taxonomy" id="2049346"/>
    <lineage>
        <taxon>Eukaryota</taxon>
        <taxon>Metamonada</taxon>
        <taxon>Preaxostyla</taxon>
        <taxon>Oxymonadida</taxon>
        <taxon>Blattamonas</taxon>
    </lineage>
</organism>
<comment type="caution">
    <text evidence="1">The sequence shown here is derived from an EMBL/GenBank/DDBJ whole genome shotgun (WGS) entry which is preliminary data.</text>
</comment>
<dbReference type="EMBL" id="JARBJD010000627">
    <property type="protein sequence ID" value="KAK2940674.1"/>
    <property type="molecule type" value="Genomic_DNA"/>
</dbReference>
<dbReference type="Proteomes" id="UP001281761">
    <property type="component" value="Unassembled WGS sequence"/>
</dbReference>
<reference evidence="1 2" key="1">
    <citation type="journal article" date="2022" name="bioRxiv">
        <title>Genomics of Preaxostyla Flagellates Illuminates Evolutionary Transitions and the Path Towards Mitochondrial Loss.</title>
        <authorList>
            <person name="Novak L.V.F."/>
            <person name="Treitli S.C."/>
            <person name="Pyrih J."/>
            <person name="Halakuc P."/>
            <person name="Pipaliya S.V."/>
            <person name="Vacek V."/>
            <person name="Brzon O."/>
            <person name="Soukal P."/>
            <person name="Eme L."/>
            <person name="Dacks J.B."/>
            <person name="Karnkowska A."/>
            <person name="Elias M."/>
            <person name="Hampl V."/>
        </authorList>
    </citation>
    <scope>NUCLEOTIDE SEQUENCE [LARGE SCALE GENOMIC DNA]</scope>
    <source>
        <strain evidence="1">NAU3</strain>
        <tissue evidence="1">Gut</tissue>
    </source>
</reference>
<gene>
    <name evidence="1" type="ORF">BLNAU_24421</name>
</gene>
<accession>A0ABQ9WNE2</accession>
<evidence type="ECO:0000313" key="2">
    <source>
        <dbReference type="Proteomes" id="UP001281761"/>
    </source>
</evidence>
<protein>
    <submittedName>
        <fullName evidence="1">Uncharacterized protein</fullName>
    </submittedName>
</protein>
<sequence>MVSADDAIIVNPTIFGWDWLWEIEKVFLSMQLRADQQRFVQSLCRSSFINFFPASITNLDKKRTKHKYWSSSFLNHFISSPWPVNSLVPLDFTVNPYFFETITGRDNQRTTFINPDVTSPIQFLFNKINQCNPHAASHVDQRLSQLLAMYLSHNHRSAVPIRREFIQQFYRHVCFVYNPKLLRNCSRLAKQTLKTT</sequence>
<proteinExistence type="predicted"/>
<evidence type="ECO:0000313" key="1">
    <source>
        <dbReference type="EMBL" id="KAK2940674.1"/>
    </source>
</evidence>